<accession>A0A645AGZ5</accession>
<feature type="transmembrane region" description="Helical" evidence="1">
    <location>
        <begin position="63"/>
        <end position="82"/>
    </location>
</feature>
<feature type="transmembrane region" description="Helical" evidence="1">
    <location>
        <begin position="20"/>
        <end position="42"/>
    </location>
</feature>
<dbReference type="AlphaFoldDB" id="A0A645AGZ5"/>
<evidence type="ECO:0000256" key="1">
    <source>
        <dbReference type="SAM" id="Phobius"/>
    </source>
</evidence>
<organism evidence="2">
    <name type="scientific">bioreactor metagenome</name>
    <dbReference type="NCBI Taxonomy" id="1076179"/>
    <lineage>
        <taxon>unclassified sequences</taxon>
        <taxon>metagenomes</taxon>
        <taxon>ecological metagenomes</taxon>
    </lineage>
</organism>
<keyword evidence="1" id="KW-0812">Transmembrane</keyword>
<name>A0A645AGZ5_9ZZZZ</name>
<sequence length="115" mass="13010">MFTALLVYTVYSFNKYGWHALLIVVVVEMLIPIILAPFYKGYSHTTMAISTLGNSNSPVRLPFNLWMLIVGLLLLGTIPVIYNAYYQVSKPLITVSVLFIAILLYLKNVKQKNPN</sequence>
<dbReference type="EMBL" id="VSSQ01012305">
    <property type="protein sequence ID" value="MPM48914.1"/>
    <property type="molecule type" value="Genomic_DNA"/>
</dbReference>
<proteinExistence type="predicted"/>
<evidence type="ECO:0000313" key="2">
    <source>
        <dbReference type="EMBL" id="MPM48914.1"/>
    </source>
</evidence>
<reference evidence="2" key="1">
    <citation type="submission" date="2019-08" db="EMBL/GenBank/DDBJ databases">
        <authorList>
            <person name="Kucharzyk K."/>
            <person name="Murdoch R.W."/>
            <person name="Higgins S."/>
            <person name="Loffler F."/>
        </authorList>
    </citation>
    <scope>NUCLEOTIDE SEQUENCE</scope>
</reference>
<comment type="caution">
    <text evidence="2">The sequence shown here is derived from an EMBL/GenBank/DDBJ whole genome shotgun (WGS) entry which is preliminary data.</text>
</comment>
<feature type="transmembrane region" description="Helical" evidence="1">
    <location>
        <begin position="88"/>
        <end position="106"/>
    </location>
</feature>
<keyword evidence="1" id="KW-0472">Membrane</keyword>
<gene>
    <name evidence="2" type="ORF">SDC9_95641</name>
</gene>
<keyword evidence="1" id="KW-1133">Transmembrane helix</keyword>
<protein>
    <submittedName>
        <fullName evidence="2">Uncharacterized protein</fullName>
    </submittedName>
</protein>